<evidence type="ECO:0000256" key="3">
    <source>
        <dbReference type="SAM" id="SignalP"/>
    </source>
</evidence>
<feature type="signal peptide" evidence="3">
    <location>
        <begin position="1"/>
        <end position="21"/>
    </location>
</feature>
<protein>
    <submittedName>
        <fullName evidence="5">Ubx domain-containing protein</fullName>
    </submittedName>
</protein>
<dbReference type="SMART" id="SM00594">
    <property type="entry name" value="UAS"/>
    <property type="match status" value="1"/>
</dbReference>
<evidence type="ECO:0000259" key="4">
    <source>
        <dbReference type="PROSITE" id="PS50033"/>
    </source>
</evidence>
<proteinExistence type="predicted"/>
<keyword evidence="6" id="KW-1185">Reference proteome</keyword>
<keyword evidence="3" id="KW-0732">Signal</keyword>
<dbReference type="CDD" id="cd01767">
    <property type="entry name" value="UBX"/>
    <property type="match status" value="1"/>
</dbReference>
<dbReference type="AlphaFoldDB" id="A0A9W8AKG6"/>
<organism evidence="5 6">
    <name type="scientific">Dispira parvispora</name>
    <dbReference type="NCBI Taxonomy" id="1520584"/>
    <lineage>
        <taxon>Eukaryota</taxon>
        <taxon>Fungi</taxon>
        <taxon>Fungi incertae sedis</taxon>
        <taxon>Zoopagomycota</taxon>
        <taxon>Kickxellomycotina</taxon>
        <taxon>Dimargaritomycetes</taxon>
        <taxon>Dimargaritales</taxon>
        <taxon>Dimargaritaceae</taxon>
        <taxon>Dispira</taxon>
    </lineage>
</organism>
<dbReference type="GO" id="GO:0005783">
    <property type="term" value="C:endoplasmic reticulum"/>
    <property type="evidence" value="ECO:0007669"/>
    <property type="project" value="TreeGrafter"/>
</dbReference>
<dbReference type="PANTHER" id="PTHR23322">
    <property type="entry name" value="FAS-ASSOCIATED PROTEIN"/>
    <property type="match status" value="1"/>
</dbReference>
<dbReference type="Pfam" id="PF00789">
    <property type="entry name" value="UBX"/>
    <property type="match status" value="1"/>
</dbReference>
<dbReference type="InterPro" id="IPR050730">
    <property type="entry name" value="UBX_domain-protein"/>
</dbReference>
<dbReference type="InterPro" id="IPR036249">
    <property type="entry name" value="Thioredoxin-like_sf"/>
</dbReference>
<keyword evidence="1" id="KW-0175">Coiled coil</keyword>
<accession>A0A9W8AKG6</accession>
<dbReference type="SUPFAM" id="SSF54236">
    <property type="entry name" value="Ubiquitin-like"/>
    <property type="match status" value="1"/>
</dbReference>
<evidence type="ECO:0000256" key="2">
    <source>
        <dbReference type="SAM" id="MobiDB-lite"/>
    </source>
</evidence>
<dbReference type="PANTHER" id="PTHR23322:SF1">
    <property type="entry name" value="FAS-ASSOCIATED FACTOR 2"/>
    <property type="match status" value="1"/>
</dbReference>
<feature type="chain" id="PRO_5040954447" evidence="3">
    <location>
        <begin position="22"/>
        <end position="382"/>
    </location>
</feature>
<dbReference type="InterPro" id="IPR001012">
    <property type="entry name" value="UBX_dom"/>
</dbReference>
<evidence type="ECO:0000256" key="1">
    <source>
        <dbReference type="ARBA" id="ARBA00023054"/>
    </source>
</evidence>
<dbReference type="SUPFAM" id="SSF52833">
    <property type="entry name" value="Thioredoxin-like"/>
    <property type="match status" value="1"/>
</dbReference>
<dbReference type="GO" id="GO:0043130">
    <property type="term" value="F:ubiquitin binding"/>
    <property type="evidence" value="ECO:0007669"/>
    <property type="project" value="TreeGrafter"/>
</dbReference>
<dbReference type="SMART" id="SM00166">
    <property type="entry name" value="UBX"/>
    <property type="match status" value="1"/>
</dbReference>
<reference evidence="5" key="1">
    <citation type="submission" date="2022-07" db="EMBL/GenBank/DDBJ databases">
        <title>Phylogenomic reconstructions and comparative analyses of Kickxellomycotina fungi.</title>
        <authorList>
            <person name="Reynolds N.K."/>
            <person name="Stajich J.E."/>
            <person name="Barry K."/>
            <person name="Grigoriev I.V."/>
            <person name="Crous P."/>
            <person name="Smith M.E."/>
        </authorList>
    </citation>
    <scope>NUCLEOTIDE SEQUENCE</scope>
    <source>
        <strain evidence="5">RSA 1196</strain>
    </source>
</reference>
<dbReference type="InterPro" id="IPR029071">
    <property type="entry name" value="Ubiquitin-like_domsf"/>
</dbReference>
<dbReference type="OrthoDB" id="1026733at2759"/>
<evidence type="ECO:0000313" key="5">
    <source>
        <dbReference type="EMBL" id="KAJ1957583.1"/>
    </source>
</evidence>
<gene>
    <name evidence="5" type="primary">ucp10</name>
    <name evidence="5" type="ORF">IWQ62_005057</name>
</gene>
<dbReference type="Gene3D" id="3.40.30.10">
    <property type="entry name" value="Glutaredoxin"/>
    <property type="match status" value="1"/>
</dbReference>
<dbReference type="InterPro" id="IPR006577">
    <property type="entry name" value="UAS"/>
</dbReference>
<dbReference type="GO" id="GO:0036503">
    <property type="term" value="P:ERAD pathway"/>
    <property type="evidence" value="ECO:0007669"/>
    <property type="project" value="TreeGrafter"/>
</dbReference>
<comment type="caution">
    <text evidence="5">The sequence shown here is derived from an EMBL/GenBank/DDBJ whole genome shotgun (WGS) entry which is preliminary data.</text>
</comment>
<sequence>MAGFLPWCWQLVARVVTTIFAHTLGPWFTPQARITQGSPSLQDSPRLQVGEFIQEFETRYGSPRPPFLDEPYDQAIAKAKRDLRCVMVTLISEEHDDTESFCQGLTDESFGDFLARHNVILWGGNVKYREAYELSGVLQASRFPFMALIVPKSRSGSVRMSVVDRIEGLLPIDQVMAQALVKIQENNESLAALRTAREERESARLLREQQNLAYMESLRADQEKERLRREKAAQAEQRQQERLRRREARLTLAERRTRYRQYLAAHVPEEPAPGPDVGRFGIRLTTGERVTRRFRASDPVEDIYRFIDSYGVTPSDDQSDLPPGDYEHTYSFTLVSPMPRQEIPRRDLTVKEAMGDHWPSTTLIVEELEEEYTSDDDDSSDA</sequence>
<dbReference type="Gene3D" id="3.10.20.90">
    <property type="entry name" value="Phosphatidylinositol 3-kinase Catalytic Subunit, Chain A, domain 1"/>
    <property type="match status" value="1"/>
</dbReference>
<evidence type="ECO:0000313" key="6">
    <source>
        <dbReference type="Proteomes" id="UP001150925"/>
    </source>
</evidence>
<name>A0A9W8AKG6_9FUNG</name>
<dbReference type="Proteomes" id="UP001150925">
    <property type="component" value="Unassembled WGS sequence"/>
</dbReference>
<feature type="domain" description="UBX" evidence="4">
    <location>
        <begin position="273"/>
        <end position="365"/>
    </location>
</feature>
<dbReference type="EMBL" id="JANBPY010001921">
    <property type="protein sequence ID" value="KAJ1957583.1"/>
    <property type="molecule type" value="Genomic_DNA"/>
</dbReference>
<feature type="region of interest" description="Disordered" evidence="2">
    <location>
        <begin position="224"/>
        <end position="243"/>
    </location>
</feature>
<dbReference type="PROSITE" id="PS50033">
    <property type="entry name" value="UBX"/>
    <property type="match status" value="1"/>
</dbReference>